<proteinExistence type="predicted"/>
<evidence type="ECO:0000256" key="1">
    <source>
        <dbReference type="SAM" id="MobiDB-lite"/>
    </source>
</evidence>
<dbReference type="Gene3D" id="2.60.40.10">
    <property type="entry name" value="Immunoglobulins"/>
    <property type="match status" value="1"/>
</dbReference>
<feature type="region of interest" description="Disordered" evidence="1">
    <location>
        <begin position="56"/>
        <end position="122"/>
    </location>
</feature>
<keyword evidence="3" id="KW-1185">Reference proteome</keyword>
<protein>
    <submittedName>
        <fullName evidence="4">Uncharacterized protein beat-IV</fullName>
    </submittedName>
</protein>
<evidence type="ECO:0000313" key="4">
    <source>
        <dbReference type="RefSeq" id="XP_070143530.1"/>
    </source>
</evidence>
<feature type="region of interest" description="Disordered" evidence="1">
    <location>
        <begin position="165"/>
        <end position="214"/>
    </location>
</feature>
<feature type="compositionally biased region" description="Acidic residues" evidence="1">
    <location>
        <begin position="194"/>
        <end position="214"/>
    </location>
</feature>
<feature type="compositionally biased region" description="Basic residues" evidence="1">
    <location>
        <begin position="102"/>
        <end position="117"/>
    </location>
</feature>
<dbReference type="PROSITE" id="PS50835">
    <property type="entry name" value="IG_LIKE"/>
    <property type="match status" value="1"/>
</dbReference>
<evidence type="ECO:0000259" key="2">
    <source>
        <dbReference type="PROSITE" id="PS50835"/>
    </source>
</evidence>
<reference evidence="4" key="1">
    <citation type="submission" date="2025-08" db="UniProtKB">
        <authorList>
            <consortium name="RefSeq"/>
        </authorList>
    </citation>
    <scope>IDENTIFICATION</scope>
    <source>
        <strain evidence="4">14028-0561.14</strain>
        <tissue evidence="4">Whole fly</tissue>
    </source>
</reference>
<name>A0ABM4GLD5_DROKI</name>
<dbReference type="RefSeq" id="XP_070143530.1">
    <property type="nucleotide sequence ID" value="XM_070287429.1"/>
</dbReference>
<accession>A0ABM4GLD5</accession>
<dbReference type="PANTHER" id="PTHR21261:SF14">
    <property type="entry name" value="BEATEN PATH IV, ISOFORM B"/>
    <property type="match status" value="1"/>
</dbReference>
<feature type="compositionally biased region" description="Low complexity" evidence="1">
    <location>
        <begin position="165"/>
        <end position="180"/>
    </location>
</feature>
<dbReference type="InterPro" id="IPR007110">
    <property type="entry name" value="Ig-like_dom"/>
</dbReference>
<dbReference type="InterPro" id="IPR013783">
    <property type="entry name" value="Ig-like_fold"/>
</dbReference>
<dbReference type="PANTHER" id="PTHR21261">
    <property type="entry name" value="BEAT PROTEIN"/>
    <property type="match status" value="1"/>
</dbReference>
<sequence length="453" mass="51033">MKYTNDTRLIVFICCLLQGVAVGLRMIKVSIPAYKLRGESAFLECQYELNRTHHTVTGLQSHSDHDRDRDHGHGHSTHGGNNGGGDFHYPDGEALDEERSPYRSRMRQNQRQHGQRQRQREPIAMRQYQSNHQQLPAPPEKSPYGHSVYRGSAASGYLGAQVGASTHSGSMSVSSSNNGGPALYMPEFDRADSLDDSVDREDNEEEEEEEPAEEGEALYAIKWYKDNEEFYRYVPKARPPKTSYRVDGVRVIEELSDASRVLLRGLTLNSTGLYRCEVSAEAPNFSSVQGEGRMDIVFLPRDGPHIRGQQYQYQIGEYLYLNCTSGKSHPASHLQWFVNEQPILDEHYLHKYNDIVHKHGLITSTLGLQLPLEPRHFHEGDMRVKCLASISPVLWKGGKESVLQRRPGIIDNREAMLLVKGAAGHSQSSLLRSLTIAIILARTGQWLLGSELT</sequence>
<feature type="domain" description="Ig-like" evidence="2">
    <location>
        <begin position="221"/>
        <end position="286"/>
    </location>
</feature>
<dbReference type="GeneID" id="108080941"/>
<organism evidence="3 4">
    <name type="scientific">Drosophila kikkawai</name>
    <name type="common">Fruit fly</name>
    <dbReference type="NCBI Taxonomy" id="30033"/>
    <lineage>
        <taxon>Eukaryota</taxon>
        <taxon>Metazoa</taxon>
        <taxon>Ecdysozoa</taxon>
        <taxon>Arthropoda</taxon>
        <taxon>Hexapoda</taxon>
        <taxon>Insecta</taxon>
        <taxon>Pterygota</taxon>
        <taxon>Neoptera</taxon>
        <taxon>Endopterygota</taxon>
        <taxon>Diptera</taxon>
        <taxon>Brachycera</taxon>
        <taxon>Muscomorpha</taxon>
        <taxon>Ephydroidea</taxon>
        <taxon>Drosophilidae</taxon>
        <taxon>Drosophila</taxon>
        <taxon>Sophophora</taxon>
    </lineage>
</organism>
<feature type="compositionally biased region" description="Basic and acidic residues" evidence="1">
    <location>
        <begin position="62"/>
        <end position="73"/>
    </location>
</feature>
<gene>
    <name evidence="4" type="primary">beat-IV</name>
</gene>
<evidence type="ECO:0000313" key="3">
    <source>
        <dbReference type="Proteomes" id="UP001652661"/>
    </source>
</evidence>
<dbReference type="Proteomes" id="UP001652661">
    <property type="component" value="Chromosome 3R"/>
</dbReference>